<dbReference type="Proteomes" id="UP000001416">
    <property type="component" value="Chromosome"/>
</dbReference>
<dbReference type="RefSeq" id="WP_011111937.1">
    <property type="nucleotide sequence ID" value="NC_004757.1"/>
</dbReference>
<sequence>MPGTQQGRTGYPQLRFVGLLENGTHVLFGVALGGYQDAEVRLAHQTIAHLKPGMLCLADRGLSGYPLWAAASRTRRAVALAHPQESPTAYA</sequence>
<keyword evidence="2" id="KW-1185">Reference proteome</keyword>
<dbReference type="eggNOG" id="COG3385">
    <property type="taxonomic scope" value="Bacteria"/>
</dbReference>
<reference evidence="1 2" key="1">
    <citation type="journal article" date="2003" name="J. Bacteriol.">
        <title>Complete genome sequence of the ammonia-oxidizing bacterium and obligate chemolithoautotroph Nitrosomonas europaea.</title>
        <authorList>
            <person name="Chain P."/>
            <person name="Lamerdin J."/>
            <person name="Larimer F."/>
            <person name="Regala W."/>
            <person name="Land M."/>
            <person name="Hauser L."/>
            <person name="Hooper A."/>
            <person name="Klotz M."/>
            <person name="Norton J."/>
            <person name="Sayavedra-Soto L."/>
            <person name="Arciero D."/>
            <person name="Hommes N."/>
            <person name="Whittaker M."/>
            <person name="Arp D."/>
        </authorList>
    </citation>
    <scope>NUCLEOTIDE SEQUENCE [LARGE SCALE GENOMIC DNA]</scope>
    <source>
        <strain evidence="2">ATCC 19718 / CIP 103999 / KCTC 2705 / NBRC 14298</strain>
    </source>
</reference>
<dbReference type="OrthoDB" id="9796012at2"/>
<proteinExistence type="predicted"/>
<organism evidence="1 2">
    <name type="scientific">Nitrosomonas europaea (strain ATCC 19718 / CIP 103999 / KCTC 2705 / NBRC 14298)</name>
    <dbReference type="NCBI Taxonomy" id="228410"/>
    <lineage>
        <taxon>Bacteria</taxon>
        <taxon>Pseudomonadati</taxon>
        <taxon>Pseudomonadota</taxon>
        <taxon>Betaproteobacteria</taxon>
        <taxon>Nitrosomonadales</taxon>
        <taxon>Nitrosomonadaceae</taxon>
        <taxon>Nitrosomonas</taxon>
    </lineage>
</organism>
<gene>
    <name evidence="1" type="ordered locus">NE1362</name>
</gene>
<accession>Q82UV9</accession>
<dbReference type="AlphaFoldDB" id="Q82UV9"/>
<name>Q82UV9_NITEU</name>
<dbReference type="HOGENOM" id="CLU_2423931_0_0_4"/>
<dbReference type="EMBL" id="AL954747">
    <property type="protein sequence ID" value="CAD85273.1"/>
    <property type="molecule type" value="Genomic_DNA"/>
</dbReference>
<dbReference type="KEGG" id="neu:NE1362"/>
<protein>
    <recommendedName>
        <fullName evidence="3">Transposase</fullName>
    </recommendedName>
</protein>
<evidence type="ECO:0000313" key="2">
    <source>
        <dbReference type="Proteomes" id="UP000001416"/>
    </source>
</evidence>
<dbReference type="GeneID" id="87104538"/>
<evidence type="ECO:0000313" key="1">
    <source>
        <dbReference type="EMBL" id="CAD85273.1"/>
    </source>
</evidence>
<dbReference type="STRING" id="228410.NE1362"/>
<evidence type="ECO:0008006" key="3">
    <source>
        <dbReference type="Google" id="ProtNLM"/>
    </source>
</evidence>